<dbReference type="Gene3D" id="1.10.10.10">
    <property type="entry name" value="Winged helix-like DNA-binding domain superfamily/Winged helix DNA-binding domain"/>
    <property type="match status" value="1"/>
</dbReference>
<evidence type="ECO:0000256" key="2">
    <source>
        <dbReference type="ARBA" id="ARBA00023125"/>
    </source>
</evidence>
<evidence type="ECO:0000259" key="4">
    <source>
        <dbReference type="PROSITE" id="PS51077"/>
    </source>
</evidence>
<dbReference type="PANTHER" id="PTHR30136:SF24">
    <property type="entry name" value="HTH-TYPE TRANSCRIPTIONAL REPRESSOR ALLR"/>
    <property type="match status" value="1"/>
</dbReference>
<dbReference type="InterPro" id="IPR001845">
    <property type="entry name" value="HTH_ArsR_DNA-bd_dom"/>
</dbReference>
<evidence type="ECO:0000313" key="6">
    <source>
        <dbReference type="EMBL" id="RAI02438.1"/>
    </source>
</evidence>
<dbReference type="AlphaFoldDB" id="A0A8B2NVT8"/>
<dbReference type="SMART" id="SM00346">
    <property type="entry name" value="HTH_ICLR"/>
    <property type="match status" value="1"/>
</dbReference>
<dbReference type="GO" id="GO:0045892">
    <property type="term" value="P:negative regulation of DNA-templated transcription"/>
    <property type="evidence" value="ECO:0007669"/>
    <property type="project" value="TreeGrafter"/>
</dbReference>
<dbReference type="InterPro" id="IPR029016">
    <property type="entry name" value="GAF-like_dom_sf"/>
</dbReference>
<keyword evidence="7" id="KW-1185">Reference proteome</keyword>
<proteinExistence type="predicted"/>
<feature type="domain" description="HTH iclR-type" evidence="4">
    <location>
        <begin position="13"/>
        <end position="75"/>
    </location>
</feature>
<dbReference type="CDD" id="cd00090">
    <property type="entry name" value="HTH_ARSR"/>
    <property type="match status" value="1"/>
</dbReference>
<dbReference type="InterPro" id="IPR011991">
    <property type="entry name" value="ArsR-like_HTH"/>
</dbReference>
<dbReference type="EMBL" id="QHHQ01000002">
    <property type="protein sequence ID" value="RAI02438.1"/>
    <property type="molecule type" value="Genomic_DNA"/>
</dbReference>
<dbReference type="SUPFAM" id="SSF55781">
    <property type="entry name" value="GAF domain-like"/>
    <property type="match status" value="1"/>
</dbReference>
<accession>A0A8B2NVT8</accession>
<evidence type="ECO:0000256" key="3">
    <source>
        <dbReference type="ARBA" id="ARBA00023163"/>
    </source>
</evidence>
<dbReference type="RefSeq" id="WP_111346050.1">
    <property type="nucleotide sequence ID" value="NZ_JAIWKD010000002.1"/>
</dbReference>
<keyword evidence="1" id="KW-0805">Transcription regulation</keyword>
<dbReference type="PROSITE" id="PS51077">
    <property type="entry name" value="HTH_ICLR"/>
    <property type="match status" value="1"/>
</dbReference>
<keyword evidence="2" id="KW-0238">DNA-binding</keyword>
<evidence type="ECO:0000313" key="7">
    <source>
        <dbReference type="Proteomes" id="UP000249590"/>
    </source>
</evidence>
<dbReference type="OrthoDB" id="6057486at2"/>
<reference evidence="6 7" key="1">
    <citation type="submission" date="2018-05" db="EMBL/GenBank/DDBJ databases">
        <title>Acuticoccus sediminis sp. nov., isolated from deep-sea sediment of Indian Ocean.</title>
        <authorList>
            <person name="Liu X."/>
            <person name="Lai Q."/>
            <person name="Du Y."/>
            <person name="Sun F."/>
            <person name="Zhang X."/>
            <person name="Wang S."/>
            <person name="Shao Z."/>
        </authorList>
    </citation>
    <scope>NUCLEOTIDE SEQUENCE [LARGE SCALE GENOMIC DNA]</scope>
    <source>
        <strain evidence="6 7">PTG4-2</strain>
    </source>
</reference>
<dbReference type="SMART" id="SM00418">
    <property type="entry name" value="HTH_ARSR"/>
    <property type="match status" value="1"/>
</dbReference>
<dbReference type="InterPro" id="IPR036390">
    <property type="entry name" value="WH_DNA-bd_sf"/>
</dbReference>
<feature type="domain" description="IclR-ED" evidence="5">
    <location>
        <begin position="76"/>
        <end position="257"/>
    </location>
</feature>
<comment type="caution">
    <text evidence="6">The sequence shown here is derived from an EMBL/GenBank/DDBJ whole genome shotgun (WGS) entry which is preliminary data.</text>
</comment>
<dbReference type="SUPFAM" id="SSF46785">
    <property type="entry name" value="Winged helix' DNA-binding domain"/>
    <property type="match status" value="1"/>
</dbReference>
<dbReference type="Pfam" id="PF09339">
    <property type="entry name" value="HTH_IclR"/>
    <property type="match status" value="1"/>
</dbReference>
<sequence length="263" mass="29042">MTKTDNDVRRRQVPAVTRAIAILRRLARADEPLGVNELARELDMVPSTCLHILRVLQEEGFVSSDARRRGYSIDVGILPIANAALRKNTFATLVQAGLDDIAARFDTTCVATTLLEMQHMVVVALSEARMAFRLHVELGSRFPTLTSATGRCVAAFTDVDRKTLKGMFDRQKWDVPPTFDTWREEVEEARRSGYAVDRGNYISGVTVVAVPVFDAGGRMAHSIVAIGIKERVDKVGLGRLANALLELRDDLAARQGERTPVGR</sequence>
<dbReference type="InterPro" id="IPR050707">
    <property type="entry name" value="HTH_MetabolicPath_Reg"/>
</dbReference>
<organism evidence="6 7">
    <name type="scientific">Acuticoccus sediminis</name>
    <dbReference type="NCBI Taxonomy" id="2184697"/>
    <lineage>
        <taxon>Bacteria</taxon>
        <taxon>Pseudomonadati</taxon>
        <taxon>Pseudomonadota</taxon>
        <taxon>Alphaproteobacteria</taxon>
        <taxon>Hyphomicrobiales</taxon>
        <taxon>Amorphaceae</taxon>
        <taxon>Acuticoccus</taxon>
    </lineage>
</organism>
<dbReference type="Proteomes" id="UP000249590">
    <property type="component" value="Unassembled WGS sequence"/>
</dbReference>
<name>A0A8B2NVT8_9HYPH</name>
<dbReference type="GO" id="GO:0003700">
    <property type="term" value="F:DNA-binding transcription factor activity"/>
    <property type="evidence" value="ECO:0007669"/>
    <property type="project" value="InterPro"/>
</dbReference>
<dbReference type="Gene3D" id="3.30.450.40">
    <property type="match status" value="1"/>
</dbReference>
<dbReference type="PROSITE" id="PS51078">
    <property type="entry name" value="ICLR_ED"/>
    <property type="match status" value="1"/>
</dbReference>
<dbReference type="GO" id="GO:0003677">
    <property type="term" value="F:DNA binding"/>
    <property type="evidence" value="ECO:0007669"/>
    <property type="project" value="UniProtKB-KW"/>
</dbReference>
<dbReference type="InterPro" id="IPR036388">
    <property type="entry name" value="WH-like_DNA-bd_sf"/>
</dbReference>
<gene>
    <name evidence="6" type="ORF">DLJ53_13870</name>
</gene>
<dbReference type="Pfam" id="PF01614">
    <property type="entry name" value="IclR_C"/>
    <property type="match status" value="1"/>
</dbReference>
<evidence type="ECO:0000256" key="1">
    <source>
        <dbReference type="ARBA" id="ARBA00023015"/>
    </source>
</evidence>
<evidence type="ECO:0000259" key="5">
    <source>
        <dbReference type="PROSITE" id="PS51078"/>
    </source>
</evidence>
<dbReference type="PANTHER" id="PTHR30136">
    <property type="entry name" value="HELIX-TURN-HELIX TRANSCRIPTIONAL REGULATOR, ICLR FAMILY"/>
    <property type="match status" value="1"/>
</dbReference>
<dbReference type="InterPro" id="IPR005471">
    <property type="entry name" value="Tscrpt_reg_IclR_N"/>
</dbReference>
<protein>
    <submittedName>
        <fullName evidence="6">Transcriptional regulator</fullName>
    </submittedName>
</protein>
<keyword evidence="3" id="KW-0804">Transcription</keyword>
<dbReference type="InterPro" id="IPR014757">
    <property type="entry name" value="Tscrpt_reg_IclR_C"/>
</dbReference>